<comment type="caution">
    <text evidence="5">The sequence shown here is derived from an EMBL/GenBank/DDBJ whole genome shotgun (WGS) entry which is preliminary data.</text>
</comment>
<evidence type="ECO:0000259" key="4">
    <source>
        <dbReference type="Pfam" id="PF00892"/>
    </source>
</evidence>
<feature type="transmembrane region" description="Helical" evidence="3">
    <location>
        <begin position="123"/>
        <end position="144"/>
    </location>
</feature>
<organism evidence="5 6">
    <name type="scientific">Oceanobacillus arenosus</name>
    <dbReference type="NCBI Taxonomy" id="1229153"/>
    <lineage>
        <taxon>Bacteria</taxon>
        <taxon>Bacillati</taxon>
        <taxon>Bacillota</taxon>
        <taxon>Bacilli</taxon>
        <taxon>Bacillales</taxon>
        <taxon>Bacillaceae</taxon>
        <taxon>Oceanobacillus</taxon>
    </lineage>
</organism>
<evidence type="ECO:0000313" key="6">
    <source>
        <dbReference type="Proteomes" id="UP000257143"/>
    </source>
</evidence>
<dbReference type="EMBL" id="PIOC01000021">
    <property type="protein sequence ID" value="RDW17165.1"/>
    <property type="molecule type" value="Genomic_DNA"/>
</dbReference>
<evidence type="ECO:0000313" key="5">
    <source>
        <dbReference type="EMBL" id="RDW17165.1"/>
    </source>
</evidence>
<comment type="subcellular location">
    <subcellularLocation>
        <location evidence="1">Endomembrane system</location>
        <topology evidence="1">Multi-pass membrane protein</topology>
    </subcellularLocation>
</comment>
<keyword evidence="3" id="KW-0472">Membrane</keyword>
<dbReference type="InterPro" id="IPR037185">
    <property type="entry name" value="EmrE-like"/>
</dbReference>
<evidence type="ECO:0000256" key="3">
    <source>
        <dbReference type="SAM" id="Phobius"/>
    </source>
</evidence>
<keyword evidence="3" id="KW-1133">Transmembrane helix</keyword>
<feature type="domain" description="EamA" evidence="4">
    <location>
        <begin position="9"/>
        <end position="140"/>
    </location>
</feature>
<comment type="similarity">
    <text evidence="2">Belongs to the EamA transporter family.</text>
</comment>
<feature type="transmembrane region" description="Helical" evidence="3">
    <location>
        <begin position="213"/>
        <end position="232"/>
    </location>
</feature>
<accession>A0A3D8PQ59</accession>
<feature type="transmembrane region" description="Helical" evidence="3">
    <location>
        <begin position="38"/>
        <end position="57"/>
    </location>
</feature>
<dbReference type="InterPro" id="IPR000620">
    <property type="entry name" value="EamA_dom"/>
</dbReference>
<proteinExistence type="inferred from homology"/>
<dbReference type="PANTHER" id="PTHR22911:SF76">
    <property type="entry name" value="EAMA DOMAIN-CONTAINING PROTEIN"/>
    <property type="match status" value="1"/>
</dbReference>
<feature type="transmembrane region" description="Helical" evidence="3">
    <location>
        <begin position="150"/>
        <end position="170"/>
    </location>
</feature>
<reference evidence="6" key="1">
    <citation type="submission" date="2017-11" db="EMBL/GenBank/DDBJ databases">
        <authorList>
            <person name="Zhu W."/>
        </authorList>
    </citation>
    <scope>NUCLEOTIDE SEQUENCE [LARGE SCALE GENOMIC DNA]</scope>
    <source>
        <strain evidence="6">CAU 1183</strain>
    </source>
</reference>
<dbReference type="GO" id="GO:0016020">
    <property type="term" value="C:membrane"/>
    <property type="evidence" value="ECO:0007669"/>
    <property type="project" value="InterPro"/>
</dbReference>
<evidence type="ECO:0000256" key="2">
    <source>
        <dbReference type="ARBA" id="ARBA00007362"/>
    </source>
</evidence>
<feature type="transmembrane region" description="Helical" evidence="3">
    <location>
        <begin position="269"/>
        <end position="290"/>
    </location>
</feature>
<dbReference type="OrthoDB" id="9790852at2"/>
<evidence type="ECO:0000256" key="1">
    <source>
        <dbReference type="ARBA" id="ARBA00004127"/>
    </source>
</evidence>
<sequence>MRIPPFNPYIAVIIGVISISTTAIFVKLVSGAPAAISANYVLLITILMMAPSFLTKYRQEFKTITAKNWLFSIGAGIVLAMHLILLMESLQFTSVSSSVLILTLHPIFTLLLSYFFRQEKLSSGAIISAIIILFGSCILFRGDFLLGELVIFGDILAILAAITLAAFQLLGQPIRRRVSNISYMFIVFSVGAIVLFFYNIVQQHSFVNFPSHYWWIFIALAIIPTFLGRFLFHWAAKWINSSTISFASIFQPIGATLLASLILKEFVSWYQVLGGAIILFGLVLLIVSTTRKPKVTISRKERK</sequence>
<dbReference type="SUPFAM" id="SSF103481">
    <property type="entry name" value="Multidrug resistance efflux transporter EmrE"/>
    <property type="match status" value="2"/>
</dbReference>
<dbReference type="Pfam" id="PF00892">
    <property type="entry name" value="EamA"/>
    <property type="match status" value="2"/>
</dbReference>
<feature type="transmembrane region" description="Helical" evidence="3">
    <location>
        <begin position="244"/>
        <end position="263"/>
    </location>
</feature>
<dbReference type="Proteomes" id="UP000257143">
    <property type="component" value="Unassembled WGS sequence"/>
</dbReference>
<feature type="transmembrane region" description="Helical" evidence="3">
    <location>
        <begin position="7"/>
        <end position="26"/>
    </location>
</feature>
<keyword evidence="3" id="KW-0812">Transmembrane</keyword>
<name>A0A3D8PQ59_9BACI</name>
<protein>
    <submittedName>
        <fullName evidence="5">EamA family transporter</fullName>
    </submittedName>
</protein>
<feature type="transmembrane region" description="Helical" evidence="3">
    <location>
        <begin position="69"/>
        <end position="87"/>
    </location>
</feature>
<keyword evidence="6" id="KW-1185">Reference proteome</keyword>
<feature type="domain" description="EamA" evidence="4">
    <location>
        <begin position="152"/>
        <end position="286"/>
    </location>
</feature>
<feature type="transmembrane region" description="Helical" evidence="3">
    <location>
        <begin position="182"/>
        <end position="201"/>
    </location>
</feature>
<dbReference type="RefSeq" id="WP_115774092.1">
    <property type="nucleotide sequence ID" value="NZ_PIOC01000021.1"/>
</dbReference>
<dbReference type="PANTHER" id="PTHR22911">
    <property type="entry name" value="ACYL-MALONYL CONDENSING ENZYME-RELATED"/>
    <property type="match status" value="1"/>
</dbReference>
<dbReference type="AlphaFoldDB" id="A0A3D8PQ59"/>
<gene>
    <name evidence="5" type="ORF">CWR48_14685</name>
</gene>
<feature type="transmembrane region" description="Helical" evidence="3">
    <location>
        <begin position="99"/>
        <end position="116"/>
    </location>
</feature>